<gene>
    <name evidence="1" type="ORF">FSB76_07830</name>
</gene>
<protein>
    <submittedName>
        <fullName evidence="1">Uncharacterized protein</fullName>
    </submittedName>
</protein>
<organism evidence="1 2">
    <name type="scientific">Mucilaginibacter ginsenosidivorax</name>
    <dbReference type="NCBI Taxonomy" id="862126"/>
    <lineage>
        <taxon>Bacteria</taxon>
        <taxon>Pseudomonadati</taxon>
        <taxon>Bacteroidota</taxon>
        <taxon>Sphingobacteriia</taxon>
        <taxon>Sphingobacteriales</taxon>
        <taxon>Sphingobacteriaceae</taxon>
        <taxon>Mucilaginibacter</taxon>
    </lineage>
</organism>
<dbReference type="Proteomes" id="UP000321362">
    <property type="component" value="Chromosome"/>
</dbReference>
<dbReference type="RefSeq" id="WP_147053045.1">
    <property type="nucleotide sequence ID" value="NZ_CP042437.1"/>
</dbReference>
<reference evidence="1 2" key="1">
    <citation type="journal article" date="2013" name="J. Microbiol.">
        <title>Mucilaginibacter ginsenosidivorax sp. nov., with ginsenoside converting activity isolated from sediment.</title>
        <authorList>
            <person name="Kim J.K."/>
            <person name="Choi T.E."/>
            <person name="Liu Q.M."/>
            <person name="Park H.Y."/>
            <person name="Yi T.H."/>
            <person name="Yoon M.H."/>
            <person name="Kim S.C."/>
            <person name="Im W.T."/>
        </authorList>
    </citation>
    <scope>NUCLEOTIDE SEQUENCE [LARGE SCALE GENOMIC DNA]</scope>
    <source>
        <strain evidence="1 2">KHI28</strain>
    </source>
</reference>
<proteinExistence type="predicted"/>
<dbReference type="KEGG" id="mgk:FSB76_07830"/>
<evidence type="ECO:0000313" key="2">
    <source>
        <dbReference type="Proteomes" id="UP000321362"/>
    </source>
</evidence>
<keyword evidence="2" id="KW-1185">Reference proteome</keyword>
<dbReference type="AlphaFoldDB" id="A0A5B8VWM7"/>
<accession>A0A5B8VWM7</accession>
<sequence length="60" mass="6633">MMIKNDIAGIIARNIAEVALITDKLPGVVVIPDLRDWSVAWMSARGLNHLSTLYSPFPQI</sequence>
<evidence type="ECO:0000313" key="1">
    <source>
        <dbReference type="EMBL" id="QEC75859.1"/>
    </source>
</evidence>
<dbReference type="EMBL" id="CP042437">
    <property type="protein sequence ID" value="QEC75859.1"/>
    <property type="molecule type" value="Genomic_DNA"/>
</dbReference>
<name>A0A5B8VWM7_9SPHI</name>